<name>A0A511MAB5_9NOCA</name>
<dbReference type="EMBL" id="BJXA01000010">
    <property type="protein sequence ID" value="GEM37602.1"/>
    <property type="molecule type" value="Genomic_DNA"/>
</dbReference>
<gene>
    <name evidence="2" type="ORF">NN4_21210</name>
</gene>
<feature type="chain" id="PRO_5039662764" description="Secreted protein" evidence="1">
    <location>
        <begin position="22"/>
        <end position="50"/>
    </location>
</feature>
<keyword evidence="1" id="KW-0732">Signal</keyword>
<proteinExistence type="predicted"/>
<keyword evidence="3" id="KW-1185">Reference proteome</keyword>
<evidence type="ECO:0000256" key="1">
    <source>
        <dbReference type="SAM" id="SignalP"/>
    </source>
</evidence>
<comment type="caution">
    <text evidence="2">The sequence shown here is derived from an EMBL/GenBank/DDBJ whole genome shotgun (WGS) entry which is preliminary data.</text>
</comment>
<dbReference type="AlphaFoldDB" id="A0A511MAB5"/>
<reference evidence="2 3" key="1">
    <citation type="submission" date="2019-07" db="EMBL/GenBank/DDBJ databases">
        <title>Whole genome shotgun sequence of Nocardia ninae NBRC 108245.</title>
        <authorList>
            <person name="Hosoyama A."/>
            <person name="Uohara A."/>
            <person name="Ohji S."/>
            <person name="Ichikawa N."/>
        </authorList>
    </citation>
    <scope>NUCLEOTIDE SEQUENCE [LARGE SCALE GENOMIC DNA]</scope>
    <source>
        <strain evidence="2 3">NBRC 108245</strain>
    </source>
</reference>
<accession>A0A511MAB5</accession>
<sequence length="50" mass="4958">MKRSTTVLASVAIILSGAATVQILDGGDAGAAIMDHTAATSNQSAQDQAQ</sequence>
<feature type="signal peptide" evidence="1">
    <location>
        <begin position="1"/>
        <end position="21"/>
    </location>
</feature>
<evidence type="ECO:0000313" key="3">
    <source>
        <dbReference type="Proteomes" id="UP000321424"/>
    </source>
</evidence>
<dbReference type="RefSeq" id="WP_186818350.1">
    <property type="nucleotide sequence ID" value="NZ_BJXA01000010.1"/>
</dbReference>
<organism evidence="2 3">
    <name type="scientific">Nocardia ninae NBRC 108245</name>
    <dbReference type="NCBI Taxonomy" id="1210091"/>
    <lineage>
        <taxon>Bacteria</taxon>
        <taxon>Bacillati</taxon>
        <taxon>Actinomycetota</taxon>
        <taxon>Actinomycetes</taxon>
        <taxon>Mycobacteriales</taxon>
        <taxon>Nocardiaceae</taxon>
        <taxon>Nocardia</taxon>
    </lineage>
</organism>
<evidence type="ECO:0000313" key="2">
    <source>
        <dbReference type="EMBL" id="GEM37602.1"/>
    </source>
</evidence>
<evidence type="ECO:0008006" key="4">
    <source>
        <dbReference type="Google" id="ProtNLM"/>
    </source>
</evidence>
<protein>
    <recommendedName>
        <fullName evidence="4">Secreted protein</fullName>
    </recommendedName>
</protein>
<dbReference type="Proteomes" id="UP000321424">
    <property type="component" value="Unassembled WGS sequence"/>
</dbReference>